<evidence type="ECO:0000313" key="3">
    <source>
        <dbReference type="Proteomes" id="UP001500755"/>
    </source>
</evidence>
<gene>
    <name evidence="2" type="ORF">GCM10009755_03390</name>
</gene>
<protein>
    <recommendedName>
        <fullName evidence="1">NADP-dependent oxidoreductase domain-containing protein</fullName>
    </recommendedName>
</protein>
<feature type="domain" description="NADP-dependent oxidoreductase" evidence="1">
    <location>
        <begin position="14"/>
        <end position="102"/>
    </location>
</feature>
<dbReference type="SUPFAM" id="SSF51430">
    <property type="entry name" value="NAD(P)-linked oxidoreductase"/>
    <property type="match status" value="1"/>
</dbReference>
<dbReference type="InterPro" id="IPR023210">
    <property type="entry name" value="NADP_OxRdtase_dom"/>
</dbReference>
<organism evidence="2 3">
    <name type="scientific">Brevibacterium samyangense</name>
    <dbReference type="NCBI Taxonomy" id="366888"/>
    <lineage>
        <taxon>Bacteria</taxon>
        <taxon>Bacillati</taxon>
        <taxon>Actinomycetota</taxon>
        <taxon>Actinomycetes</taxon>
        <taxon>Micrococcales</taxon>
        <taxon>Brevibacteriaceae</taxon>
        <taxon>Brevibacterium</taxon>
    </lineage>
</organism>
<sequence>MSARSRGNLTVNRDLNSGNRTRLRPEVVEAVRAVDIAAEFAELARAEGLEPAGAALAWAAQQPGVSTVIPGARHADQARSNAAAGDVPALSPEFLDAVEELYDSRIRAQVHSRW</sequence>
<dbReference type="Pfam" id="PF00248">
    <property type="entry name" value="Aldo_ket_red"/>
    <property type="match status" value="1"/>
</dbReference>
<proteinExistence type="predicted"/>
<evidence type="ECO:0000259" key="1">
    <source>
        <dbReference type="Pfam" id="PF00248"/>
    </source>
</evidence>
<dbReference type="Proteomes" id="UP001500755">
    <property type="component" value="Unassembled WGS sequence"/>
</dbReference>
<name>A0ABP5EKD7_9MICO</name>
<keyword evidence="3" id="KW-1185">Reference proteome</keyword>
<evidence type="ECO:0000313" key="2">
    <source>
        <dbReference type="EMBL" id="GAA1999249.1"/>
    </source>
</evidence>
<accession>A0ABP5EKD7</accession>
<comment type="caution">
    <text evidence="2">The sequence shown here is derived from an EMBL/GenBank/DDBJ whole genome shotgun (WGS) entry which is preliminary data.</text>
</comment>
<dbReference type="EMBL" id="BAAANO010000004">
    <property type="protein sequence ID" value="GAA1999249.1"/>
    <property type="molecule type" value="Genomic_DNA"/>
</dbReference>
<dbReference type="Gene3D" id="3.20.20.100">
    <property type="entry name" value="NADP-dependent oxidoreductase domain"/>
    <property type="match status" value="1"/>
</dbReference>
<dbReference type="InterPro" id="IPR036812">
    <property type="entry name" value="NAD(P)_OxRdtase_dom_sf"/>
</dbReference>
<reference evidence="3" key="1">
    <citation type="journal article" date="2019" name="Int. J. Syst. Evol. Microbiol.">
        <title>The Global Catalogue of Microorganisms (GCM) 10K type strain sequencing project: providing services to taxonomists for standard genome sequencing and annotation.</title>
        <authorList>
            <consortium name="The Broad Institute Genomics Platform"/>
            <consortium name="The Broad Institute Genome Sequencing Center for Infectious Disease"/>
            <person name="Wu L."/>
            <person name="Ma J."/>
        </authorList>
    </citation>
    <scope>NUCLEOTIDE SEQUENCE [LARGE SCALE GENOMIC DNA]</scope>
    <source>
        <strain evidence="3">JCM 14546</strain>
    </source>
</reference>